<evidence type="ECO:0000256" key="1">
    <source>
        <dbReference type="SAM" id="SignalP"/>
    </source>
</evidence>
<feature type="chain" id="PRO_5040948668" evidence="1">
    <location>
        <begin position="30"/>
        <end position="3872"/>
    </location>
</feature>
<evidence type="ECO:0000259" key="2">
    <source>
        <dbReference type="SMART" id="SM00089"/>
    </source>
</evidence>
<keyword evidence="1" id="KW-0732">Signal</keyword>
<feature type="domain" description="PKD/Chitinase" evidence="2">
    <location>
        <begin position="1571"/>
        <end position="1660"/>
    </location>
</feature>
<accession>A0A9X1V1S3</accession>
<feature type="domain" description="PKD/Chitinase" evidence="2">
    <location>
        <begin position="3641"/>
        <end position="3730"/>
    </location>
</feature>
<evidence type="ECO:0000313" key="4">
    <source>
        <dbReference type="Proteomes" id="UP001139226"/>
    </source>
</evidence>
<proteinExistence type="predicted"/>
<comment type="caution">
    <text evidence="3">The sequence shown here is derived from an EMBL/GenBank/DDBJ whole genome shotgun (WGS) entry which is preliminary data.</text>
</comment>
<dbReference type="InterPro" id="IPR014756">
    <property type="entry name" value="Ig_E-set"/>
</dbReference>
<protein>
    <submittedName>
        <fullName evidence="3">Ig-like domain-containing protein</fullName>
    </submittedName>
</protein>
<dbReference type="Pfam" id="PF13313">
    <property type="entry name" value="DUF4082"/>
    <property type="match status" value="3"/>
</dbReference>
<dbReference type="Pfam" id="PF17957">
    <property type="entry name" value="Big_7"/>
    <property type="match status" value="23"/>
</dbReference>
<dbReference type="RefSeq" id="WP_240712893.1">
    <property type="nucleotide sequence ID" value="NZ_JAKVTV010000001.1"/>
</dbReference>
<dbReference type="InterPro" id="IPR046540">
    <property type="entry name" value="DMFA2_C"/>
</dbReference>
<keyword evidence="4" id="KW-1185">Reference proteome</keyword>
<dbReference type="SUPFAM" id="SSF81296">
    <property type="entry name" value="E set domains"/>
    <property type="match status" value="1"/>
</dbReference>
<feature type="domain" description="PKD/Chitinase" evidence="2">
    <location>
        <begin position="2393"/>
        <end position="2482"/>
    </location>
</feature>
<dbReference type="InterPro" id="IPR013783">
    <property type="entry name" value="Ig-like_fold"/>
</dbReference>
<feature type="domain" description="PKD/Chitinase" evidence="2">
    <location>
        <begin position="2032"/>
        <end position="2121"/>
    </location>
</feature>
<gene>
    <name evidence="3" type="ORF">ML462_06270</name>
</gene>
<dbReference type="InterPro" id="IPR025141">
    <property type="entry name" value="DUF4082"/>
</dbReference>
<feature type="domain" description="PKD/Chitinase" evidence="2">
    <location>
        <begin position="1933"/>
        <end position="2022"/>
    </location>
</feature>
<dbReference type="SMART" id="SM00089">
    <property type="entry name" value="PKD"/>
    <property type="match status" value="8"/>
</dbReference>
<dbReference type="Gene3D" id="2.60.40.650">
    <property type="match status" value="1"/>
</dbReference>
<dbReference type="Proteomes" id="UP001139226">
    <property type="component" value="Unassembled WGS sequence"/>
</dbReference>
<organism evidence="3 4">
    <name type="scientific">Christiangramia lutea</name>
    <dbReference type="NCBI Taxonomy" id="1607951"/>
    <lineage>
        <taxon>Bacteria</taxon>
        <taxon>Pseudomonadati</taxon>
        <taxon>Bacteroidota</taxon>
        <taxon>Flavobacteriia</taxon>
        <taxon>Flavobacteriales</taxon>
        <taxon>Flavobacteriaceae</taxon>
        <taxon>Christiangramia</taxon>
    </lineage>
</organism>
<feature type="domain" description="PKD/Chitinase" evidence="2">
    <location>
        <begin position="629"/>
        <end position="711"/>
    </location>
</feature>
<name>A0A9X1V1S3_9FLAO</name>
<dbReference type="EMBL" id="JAKVTV010000001">
    <property type="protein sequence ID" value="MCH4822772.1"/>
    <property type="molecule type" value="Genomic_DNA"/>
</dbReference>
<dbReference type="Gene3D" id="2.60.40.10">
    <property type="entry name" value="Immunoglobulins"/>
    <property type="match status" value="23"/>
</dbReference>
<reference evidence="3" key="1">
    <citation type="submission" date="2022-03" db="EMBL/GenBank/DDBJ databases">
        <title>Gramella crocea sp. nov., isolated from activated sludge of a seafood processing plant.</title>
        <authorList>
            <person name="Zhang X."/>
        </authorList>
    </citation>
    <scope>NUCLEOTIDE SEQUENCE</scope>
    <source>
        <strain evidence="3">YJ019</strain>
    </source>
</reference>
<feature type="domain" description="PKD/Chitinase" evidence="2">
    <location>
        <begin position="2681"/>
        <end position="2770"/>
    </location>
</feature>
<sequence length="3872" mass="413327">MNRFFTQVLKAKKILILGLALVLSHFAFSENDLVKGTLSNIEGPGGPILVLTSNSNPFSTFTSEILLAEGFNEFTTSDVSLLTSGQLVDYDVVIVGDIPLTSSQVTLLTNWVDAGGVLIAFRPDEKLASLLGLQKLSGTLTDSYLLINNSTGPGNGLVGETIQYHSEADLYDLDGATSIATLYSSANSSTSYPAVTINNVGENGGVAAAFTFDLNRSIVYTRQGNPEWNGQERDGQIPRRSNDLFYPDWVDFSKIEIPQADEQQRLLANIILQNSQKPLPRFWYFPRGLKAAVVMTGDDHARGGTVARFNQYIDLSADNSPQAVAEWRAIRGSSYIYPDTPISDADAKAFEDLGFEIALHLNTLCANYNAQSIDGNLSNQLAQFSFEFPSLANPVSNRTHCIAYSDWATQPKAETNYGIRLDANYYYWPDSWVQDRPGLFTGSGMAMRFADLDGTIIDTYQLATQMTDESGQNFPFTINRLLDNALGSKGYYGFFCANMHTDENFSQESDAVVASAISRDVPVISAKQLLTWLDARNGSSFENMFWDGSALSFSMNIGSGALDLESMLPIISGDKRLVALTLNNVPVNYRSERIKGVDYAIFPATPGNFIATYDINEPPVVTIDSPLNNATFLAFDDINIIAQASDPDGNVSKVEFFNANTKLGEDLDGSDGWAFNWQEVKDGNYTITAKAIDDKGSFSFSEAITITVEVDPDNFNCPCTVFEPVVTPNSLLNEGQGIQLGMKFSSDIDGYINGVRFFKQNGHSGSHIGQLYDSTGNLLAEANFTNETATGWQEVSFPSSVPITKNTTYIISYHSSEGYYSVSDSYFSLAIENPPLRALANGEDGPNGVYLLSETPGFPQAQFESSNYWVDAVFDTEPVVSNNLPIVNITSPNDGASFAEPADIQINVSASDPDGEVVKVEFLEGSTLLGEDQDGSDGWSFNWEEVSAGNYSIIARATDDLGAVGESSISITVTTIPVTPNSIVSENALPGNPSSEWDIDGAGDLSIQGFATDMSYNVGETARFKIDTDANDYDIKIYRLGYYQGNGARYQGDATITASLPQNQPNCIEDSQTGLVDCGNWEESATWDIPANAVSGIYLALLTRSNGGSSHIVFVVRDDSSNSDLLFQTSDATWQAYNIYGGRSLYTGSGGKASKVSYNRPFLTRDGGGGGGPEEDFVFNAEYPMLRWLERNGYDVTYTTNVDSDRRGDLIKNHRVFVSVGHDEYWSGPHRNFVESARDQGTSLAFFSGNEVYWKTRWENSIDGNNDSYRTLVCYKEGIEGENTCSGKCDPTASWTGLWRQGCDYLTGDANLDGCRPENALTGQISWEESDASLRVTSDFKDLRFWRNTSVANLNEGQSASFTYATIGYEWNSEQEAYRSTYPDGRILLSRTVIDDAVHNLSLYKHDSGAFVFGAGTVQYSWSLDGNHDRGDDAPSPDMQQATINLLADMGAQPASIQPDMVRATPSTDFEAPVITYSSPGQDTEVPIDTEVLITGTAEEDNVIVAVEVSVDGGVTWEPAEGKANWVFAWTPTVEGDVAIQVRSFDDSGNLSLPEIRNVSVSDEANNAVPVVDITEPVSNSEFIEPVTINIAATATDADGTISRVEFFRDDVKLGEDLSSPYNFDWENVPAGIYSLTARATDDTGALTISDPVIVTVYSDPTNSDCPCTVFQATDFPTGGLNNDGPAIQLGMKFRTSVDGFATGVRFYKQNGDSGTHTGQLYDPLGNVLAEVVFENETASGWQQANFTTPAALTAGNTYIISYHSSDGYYTVDDGGFNDAVLNGPLIGLANGDDGPNGVYRYTNTPAFPNANYLSSNYWVDVVFETDEVPSNLAPTISISSPLDNDSFISPADIFITADAADADGNIVSVEFFQETVSLGVDTDGNDGWSLNWNGVLTNDYNLTAIATDNEGATTTSEIINISVTDPVNEPPLISITTPVQSEAFVTPADILISADATDPDGNITSVEFFEGTNSIGIDNDGSNGWTLNWNGVVTGNYKLTAVATDNDLSITTSEVISISVNETGNAAPEISILTPLNDQIFTEPEDVLISVEASDSDGDIVSVEFFEGINPLGIDNDESDGWGFTWVGAIPGNYSLTAIAIDNSGNSTVSNTINIIVDRDLRNNECPCTVFEEPEGPSGGLNNDGPAIQLGMKFKTSVDGFATGVRFYKQNGDPGTHIGQLYDPSGTVLAQVTFENETASGWQQANFATPAEITAGNTYIISYHSSEGYYSVEDQGFLEEKVNGPVTGMVSGENGPNGVYRYTSVPAFPNQSYLSSNYWVDVVFDTDELPQNELPTVAITAPLNNEIFTAPADINITADASDADGSVTQVEFFEGTNSLGVDADGSDGWSISWNSVGNGNYELTAIAIDDDLETTTSEIINITVDEPNVLPTAAITSPLNNETFISPADINITANTSDADGSVTQVEFFEGTNSLGVDADGSDGWSISWNGVGTGNYELTAVATDDDLETTTSEIINITVEDPNQLPIIAITSPLDSENFISPADIEIIADASDADGSVTQVEFFEGTNSLGVDTDGSDGWSISWNSVTTGNYELTAAATDDDLETNTSEIINITVEDANQLPAVAITSPIDSEIFTSPATIEITADASDPDGAVTQVEFFEGTNSLGVDADGSDGWSLNWNGVGTGNYELTAVASDDDLETTTSEIINITVDDPNQLPIIAITSPLDSEKFISPANIEITADASDADGSVTQVEFFEGTNSLGVDTDGSDGWSLNWNGVSTGNYELTAAATDDDLETNTSEIINITVEDANQLPAVAITSPIDSEIFTSPATIEITADASDADGSVTQVEFFEGTNSLGVDADGSDGWSISWNSVATGNYELTAVATDDDLETTTSEIINITVDDPNGLPTAAITSPLNNETFISPVDIEITVDASDADGSVTQVEFFEGTNSLGVDADGSDGWSLNWNGVGTGNYELTAVASDDDLETTTSEIINITVEDQSQLPTIAITAPLNTDTFTSPADIEITADASDADGSVAQVEFFEGTNSLGVDADGSDGWSFNWNGVSTGNYELTAVATDDDLETNISEIINITVDDPNQLPSVTVTAPLNNEIFTSPANIEITADASEADGLVTQVEFFEGTNSLGVDADGSDGWSLNWNGVGTGNYELTAVATDDDLETTTSEIINITVDDPNGLPSVAITSPLNNETFISPATFEITADASDADGLVTQVEFFEGNNSLGVDADGSDGWSISWNSVATGNYELTAVATDDDLETTTSEIINITVEDQNQLPTITITAPLNNEVFTSPANIEITADASDTDGSVTQVEFFEGTNSLGVDADGSDGWSLNWNGVGTGNYELTAVATDDDLETTTSEIINITVDDPNGLPTAAITSPLNNETFISPADIEITADASDADGSVTQVEFFEGTNSLGVDTDGSDGWSISWNSVATGNYELTAVATDDDLETTTSEIINITVEDPNQLPAVAITSPLDSENFISPATIEITADASDADGSVTQVEFFEGTNSLGVDIDGSDGWSISWNSVTTGNYELTAVATDDDLETTTSEIINITVDDPNGLPTAAITSPLNNETFISPVDIEITVDASDADGSVTQVEFFEGTNSLGVDADGSDGWSLNWNGVGTGNYELTAVASDDDLETTTSEIINITVDDPNQLPTVVITSPLNNEIFTSPADIKITVDASDADGSVTQVEFFEGTNSLGVDAVGSDGWSLNWNGVSTGNYELTAVVTDDNLETTTSEIINITVEDPNQLPTVAITSPEDSEIFTSPANIEITTDASDADGSVTQVEFFEGTNSLGVDADGSDGWSLNWNGVSTGNYELTAVANDDDLETTTSEIINITVEDQSQLPTVAITSPEDSEIFTSPANIEITADASDADGSVTQVEFFEG</sequence>
<dbReference type="InterPro" id="IPR022409">
    <property type="entry name" value="PKD/Chitinase_dom"/>
</dbReference>
<feature type="non-terminal residue" evidence="3">
    <location>
        <position position="3872"/>
    </location>
</feature>
<dbReference type="CDD" id="cd03143">
    <property type="entry name" value="A4_beta-galactosidase_middle_domain"/>
    <property type="match status" value="1"/>
</dbReference>
<feature type="signal peptide" evidence="1">
    <location>
        <begin position="1"/>
        <end position="29"/>
    </location>
</feature>
<feature type="domain" description="PKD/Chitinase" evidence="2">
    <location>
        <begin position="886"/>
        <end position="976"/>
    </location>
</feature>
<evidence type="ECO:0000313" key="3">
    <source>
        <dbReference type="EMBL" id="MCH4822772.1"/>
    </source>
</evidence>
<dbReference type="Pfam" id="PF20254">
    <property type="entry name" value="DMFA2_C"/>
    <property type="match status" value="1"/>
</dbReference>